<dbReference type="Gene3D" id="3.40.50.620">
    <property type="entry name" value="HUPs"/>
    <property type="match status" value="1"/>
</dbReference>
<dbReference type="WBParaSite" id="TTAC_0000602301-mRNA-1">
    <property type="protein sequence ID" value="TTAC_0000602301-mRNA-1"/>
    <property type="gene ID" value="TTAC_0000602301"/>
</dbReference>
<keyword evidence="2" id="KW-1185">Reference proteome</keyword>
<reference evidence="3" key="1">
    <citation type="submission" date="2017-02" db="UniProtKB">
        <authorList>
            <consortium name="WormBaseParasite"/>
        </authorList>
    </citation>
    <scope>IDENTIFICATION</scope>
</reference>
<protein>
    <submittedName>
        <fullName evidence="1 3">Uncharacterized protein</fullName>
    </submittedName>
</protein>
<sequence length="154" mass="17223">MLQVIILIDDIGAFLRGNCPWELRESRCALFEAVLRAVFKIYKGDEKRLTIIYGHDFKCGGSYMLDLYRLVSLVPEKEALACSGATMPPSEQQDHVGDAEGEEEGCGLNLSALLLPCTTLLDSYHLEVDLRLASLRSVEGQKRFAKEVRVLWSS</sequence>
<organism evidence="3">
    <name type="scientific">Hydatigena taeniaeformis</name>
    <name type="common">Feline tapeworm</name>
    <name type="synonym">Taenia taeniaeformis</name>
    <dbReference type="NCBI Taxonomy" id="6205"/>
    <lineage>
        <taxon>Eukaryota</taxon>
        <taxon>Metazoa</taxon>
        <taxon>Spiralia</taxon>
        <taxon>Lophotrochozoa</taxon>
        <taxon>Platyhelminthes</taxon>
        <taxon>Cestoda</taxon>
        <taxon>Eucestoda</taxon>
        <taxon>Cyclophyllidea</taxon>
        <taxon>Taeniidae</taxon>
        <taxon>Hydatigera</taxon>
    </lineage>
</organism>
<dbReference type="Proteomes" id="UP000274429">
    <property type="component" value="Unassembled WGS sequence"/>
</dbReference>
<gene>
    <name evidence="1" type="ORF">TTAC_LOCUS6008</name>
</gene>
<name>A0A0R3WZ33_HYDTA</name>
<proteinExistence type="predicted"/>
<dbReference type="OrthoDB" id="10590115at2759"/>
<evidence type="ECO:0000313" key="3">
    <source>
        <dbReference type="WBParaSite" id="TTAC_0000602301-mRNA-1"/>
    </source>
</evidence>
<evidence type="ECO:0000313" key="1">
    <source>
        <dbReference type="EMBL" id="VDM28181.1"/>
    </source>
</evidence>
<dbReference type="STRING" id="6205.A0A0R3WZ33"/>
<dbReference type="AlphaFoldDB" id="A0A0R3WZ33"/>
<dbReference type="EMBL" id="UYWX01010194">
    <property type="protein sequence ID" value="VDM28181.1"/>
    <property type="molecule type" value="Genomic_DNA"/>
</dbReference>
<reference evidence="1 2" key="2">
    <citation type="submission" date="2018-11" db="EMBL/GenBank/DDBJ databases">
        <authorList>
            <consortium name="Pathogen Informatics"/>
        </authorList>
    </citation>
    <scope>NUCLEOTIDE SEQUENCE [LARGE SCALE GENOMIC DNA]</scope>
</reference>
<accession>A0A0R3WZ33</accession>
<dbReference type="InterPro" id="IPR014729">
    <property type="entry name" value="Rossmann-like_a/b/a_fold"/>
</dbReference>
<evidence type="ECO:0000313" key="2">
    <source>
        <dbReference type="Proteomes" id="UP000274429"/>
    </source>
</evidence>